<feature type="non-terminal residue" evidence="1">
    <location>
        <position position="26"/>
    </location>
</feature>
<reference evidence="1 2" key="1">
    <citation type="submission" date="2020-02" db="EMBL/GenBank/DDBJ databases">
        <title>Draft genome sequence of Haematococcus lacustris strain NIES-144.</title>
        <authorList>
            <person name="Morimoto D."/>
            <person name="Nakagawa S."/>
            <person name="Yoshida T."/>
            <person name="Sawayama S."/>
        </authorList>
    </citation>
    <scope>NUCLEOTIDE SEQUENCE [LARGE SCALE GENOMIC DNA]</scope>
    <source>
        <strain evidence="1 2">NIES-144</strain>
    </source>
</reference>
<sequence length="26" mass="3100">MHQQAHTYWIHTAHSQETNAIGRILR</sequence>
<gene>
    <name evidence="1" type="ORF">HaLaN_32977</name>
</gene>
<evidence type="ECO:0000313" key="1">
    <source>
        <dbReference type="EMBL" id="GFH33582.1"/>
    </source>
</evidence>
<name>A0A6A0ALA1_HAELA</name>
<keyword evidence="2" id="KW-1185">Reference proteome</keyword>
<feature type="non-terminal residue" evidence="1">
    <location>
        <position position="1"/>
    </location>
</feature>
<evidence type="ECO:0000313" key="2">
    <source>
        <dbReference type="Proteomes" id="UP000485058"/>
    </source>
</evidence>
<dbReference type="EMBL" id="BLLF01008995">
    <property type="protein sequence ID" value="GFH33582.1"/>
    <property type="molecule type" value="Genomic_DNA"/>
</dbReference>
<protein>
    <submittedName>
        <fullName evidence="1">Uncharacterized protein</fullName>
    </submittedName>
</protein>
<accession>A0A6A0ALA1</accession>
<dbReference type="Proteomes" id="UP000485058">
    <property type="component" value="Unassembled WGS sequence"/>
</dbReference>
<proteinExistence type="predicted"/>
<comment type="caution">
    <text evidence="1">The sequence shown here is derived from an EMBL/GenBank/DDBJ whole genome shotgun (WGS) entry which is preliminary data.</text>
</comment>
<dbReference type="AlphaFoldDB" id="A0A6A0ALA1"/>
<organism evidence="1 2">
    <name type="scientific">Haematococcus lacustris</name>
    <name type="common">Green alga</name>
    <name type="synonym">Haematococcus pluvialis</name>
    <dbReference type="NCBI Taxonomy" id="44745"/>
    <lineage>
        <taxon>Eukaryota</taxon>
        <taxon>Viridiplantae</taxon>
        <taxon>Chlorophyta</taxon>
        <taxon>core chlorophytes</taxon>
        <taxon>Chlorophyceae</taxon>
        <taxon>CS clade</taxon>
        <taxon>Chlamydomonadales</taxon>
        <taxon>Haematococcaceae</taxon>
        <taxon>Haematococcus</taxon>
    </lineage>
</organism>